<protein>
    <submittedName>
        <fullName evidence="1">Uncharacterized protein</fullName>
    </submittedName>
</protein>
<dbReference type="Proteomes" id="UP000192491">
    <property type="component" value="Unassembled WGS sequence"/>
</dbReference>
<feature type="non-terminal residue" evidence="1">
    <location>
        <position position="1"/>
    </location>
</feature>
<gene>
    <name evidence="1" type="ORF">BWK73_34730</name>
</gene>
<proteinExistence type="predicted"/>
<accession>A0A1Y1QGG2</accession>
<evidence type="ECO:0000313" key="2">
    <source>
        <dbReference type="Proteomes" id="UP000192491"/>
    </source>
</evidence>
<name>A0A1Y1QGG2_9GAMM</name>
<reference evidence="1 2" key="1">
    <citation type="submission" date="2017-01" db="EMBL/GenBank/DDBJ databases">
        <title>Novel large sulfur bacteria in the metagenomes of groundwater-fed chemosynthetic microbial mats in the Lake Huron basin.</title>
        <authorList>
            <person name="Sharrar A.M."/>
            <person name="Flood B.E."/>
            <person name="Bailey J.V."/>
            <person name="Jones D.S."/>
            <person name="Biddanda B."/>
            <person name="Ruberg S.A."/>
            <person name="Marcus D.N."/>
            <person name="Dick G.J."/>
        </authorList>
    </citation>
    <scope>NUCLEOTIDE SEQUENCE [LARGE SCALE GENOMIC DNA]</scope>
    <source>
        <strain evidence="1">A8</strain>
    </source>
</reference>
<dbReference type="AlphaFoldDB" id="A0A1Y1QGG2"/>
<sequence length="69" mass="8112">FLYFINDAEICLFANGTVHRAAAEQLQFIQYLCNTTIFKHNSYKIYLQDKNALELWRDLLETGLININN</sequence>
<organism evidence="1 2">
    <name type="scientific">Thiothrix lacustris</name>
    <dbReference type="NCBI Taxonomy" id="525917"/>
    <lineage>
        <taxon>Bacteria</taxon>
        <taxon>Pseudomonadati</taxon>
        <taxon>Pseudomonadota</taxon>
        <taxon>Gammaproteobacteria</taxon>
        <taxon>Thiotrichales</taxon>
        <taxon>Thiotrichaceae</taxon>
        <taxon>Thiothrix</taxon>
    </lineage>
</organism>
<evidence type="ECO:0000313" key="1">
    <source>
        <dbReference type="EMBL" id="OQX04995.1"/>
    </source>
</evidence>
<dbReference type="EMBL" id="MTEJ01000310">
    <property type="protein sequence ID" value="OQX04995.1"/>
    <property type="molecule type" value="Genomic_DNA"/>
</dbReference>
<dbReference type="Gene3D" id="3.40.366.30">
    <property type="entry name" value="50S ribosomal protein L16 arginine hydroxylase, Chain A, Domain 2"/>
    <property type="match status" value="1"/>
</dbReference>
<comment type="caution">
    <text evidence="1">The sequence shown here is derived from an EMBL/GenBank/DDBJ whole genome shotgun (WGS) entry which is preliminary data.</text>
</comment>